<evidence type="ECO:0000256" key="5">
    <source>
        <dbReference type="ARBA" id="ARBA00022737"/>
    </source>
</evidence>
<dbReference type="SMART" id="SM00320">
    <property type="entry name" value="WD40"/>
    <property type="match status" value="3"/>
</dbReference>
<dbReference type="PROSITE" id="PS50082">
    <property type="entry name" value="WD_REPEATS_2"/>
    <property type="match status" value="1"/>
</dbReference>
<evidence type="ECO:0000256" key="7">
    <source>
        <dbReference type="PROSITE-ProRule" id="PRU00221"/>
    </source>
</evidence>
<keyword evidence="4" id="KW-0819">tRNA processing</keyword>
<dbReference type="InterPro" id="IPR015943">
    <property type="entry name" value="WD40/YVTN_repeat-like_dom_sf"/>
</dbReference>
<dbReference type="InterPro" id="IPR051973">
    <property type="entry name" value="tRNA_Anticodon_Mtase-Reg"/>
</dbReference>
<dbReference type="InterPro" id="IPR036322">
    <property type="entry name" value="WD40_repeat_dom_sf"/>
</dbReference>
<sequence>MAVATLSSILRTSSLKALKVSAISVYLSPTFDRMSSNSAMRSSTDAESFVIRVSLPLPRLEGCLEASPQRRQQRPLMTTWLLLEPGSDTNCLFLFVVFVFNLMRGNDDLDLRPWRPRPGPYLGEISALSLLPLPSNLSSFPLLLAGSGSQLLVYAVESGSLLNSFQVFEGVRVHGIAPRFLRSTELLPFSVAVFGERRVKLFALRVGAGDGGAVASVGLELLGRLPGFDHWVLDVRFLEEDELLAVGLSDNSVALWDLKACSLGSRVKSPDRCLLFSMRMCGNSIGSLLVASGTIFNEDSARIWMLSGGTRDCSELEKIPGIRVVTQLSLFGHNARIWDCYISDSTVITAGEDCTCRVWGMEGKQIMMFKEHIGRGIWRCSYDPSSSLLITAGFDSAIKVHQLCSSSTKEKAENNVMPNEFGHLTELFTISPPKVSKQLTDRYNLVKGIECILKEQSLTPTLV</sequence>
<keyword evidence="3 7" id="KW-0853">WD repeat</keyword>
<dbReference type="SUPFAM" id="SSF50978">
    <property type="entry name" value="WD40 repeat-like"/>
    <property type="match status" value="1"/>
</dbReference>
<evidence type="ECO:0000256" key="3">
    <source>
        <dbReference type="ARBA" id="ARBA00022574"/>
    </source>
</evidence>
<organism evidence="8">
    <name type="scientific">Ananas comosus var. bracteatus</name>
    <name type="common">red pineapple</name>
    <dbReference type="NCBI Taxonomy" id="296719"/>
    <lineage>
        <taxon>Eukaryota</taxon>
        <taxon>Viridiplantae</taxon>
        <taxon>Streptophyta</taxon>
        <taxon>Embryophyta</taxon>
        <taxon>Tracheophyta</taxon>
        <taxon>Spermatophyta</taxon>
        <taxon>Magnoliopsida</taxon>
        <taxon>Liliopsida</taxon>
        <taxon>Poales</taxon>
        <taxon>Bromeliaceae</taxon>
        <taxon>Bromelioideae</taxon>
        <taxon>Ananas</taxon>
    </lineage>
</organism>
<dbReference type="InterPro" id="IPR001680">
    <property type="entry name" value="WD40_rpt"/>
</dbReference>
<dbReference type="GO" id="GO:0005737">
    <property type="term" value="C:cytoplasm"/>
    <property type="evidence" value="ECO:0007669"/>
    <property type="project" value="UniProtKB-SubCell"/>
</dbReference>
<feature type="repeat" description="WD" evidence="7">
    <location>
        <begin position="225"/>
        <end position="259"/>
    </location>
</feature>
<dbReference type="EMBL" id="LR862130">
    <property type="protein sequence ID" value="CAD1829706.1"/>
    <property type="molecule type" value="Genomic_DNA"/>
</dbReference>
<dbReference type="Pfam" id="PF00400">
    <property type="entry name" value="WD40"/>
    <property type="match status" value="3"/>
</dbReference>
<evidence type="ECO:0000256" key="2">
    <source>
        <dbReference type="ARBA" id="ARBA00022490"/>
    </source>
</evidence>
<dbReference type="GO" id="GO:0030488">
    <property type="term" value="P:tRNA methylation"/>
    <property type="evidence" value="ECO:0007669"/>
    <property type="project" value="TreeGrafter"/>
</dbReference>
<comment type="similarity">
    <text evidence="6">Belongs to the WD repeat WDR6 family.</text>
</comment>
<gene>
    <name evidence="8" type="ORF">CB5_LOCUS12917</name>
</gene>
<dbReference type="AlphaFoldDB" id="A0A6V7PGR7"/>
<evidence type="ECO:0000256" key="1">
    <source>
        <dbReference type="ARBA" id="ARBA00004496"/>
    </source>
</evidence>
<reference evidence="8" key="1">
    <citation type="submission" date="2020-07" db="EMBL/GenBank/DDBJ databases">
        <authorList>
            <person name="Lin J."/>
        </authorList>
    </citation>
    <scope>NUCLEOTIDE SEQUENCE</scope>
</reference>
<proteinExistence type="inferred from homology"/>
<evidence type="ECO:0000256" key="6">
    <source>
        <dbReference type="ARBA" id="ARBA00038255"/>
    </source>
</evidence>
<evidence type="ECO:0000313" key="8">
    <source>
        <dbReference type="EMBL" id="CAD1829706.1"/>
    </source>
</evidence>
<dbReference type="PANTHER" id="PTHR14344">
    <property type="entry name" value="WD REPEAT PROTEIN"/>
    <property type="match status" value="1"/>
</dbReference>
<name>A0A6V7PGR7_ANACO</name>
<keyword evidence="5" id="KW-0677">Repeat</keyword>
<comment type="subcellular location">
    <subcellularLocation>
        <location evidence="1">Cytoplasm</location>
    </subcellularLocation>
</comment>
<accession>A0A6V7PGR7</accession>
<protein>
    <submittedName>
        <fullName evidence="8">Uncharacterized protein</fullName>
    </submittedName>
</protein>
<dbReference type="Gene3D" id="2.130.10.10">
    <property type="entry name" value="YVTN repeat-like/Quinoprotein amine dehydrogenase"/>
    <property type="match status" value="1"/>
</dbReference>
<evidence type="ECO:0000256" key="4">
    <source>
        <dbReference type="ARBA" id="ARBA00022694"/>
    </source>
</evidence>
<dbReference type="PANTHER" id="PTHR14344:SF3">
    <property type="entry name" value="WD REPEAT-CONTAINING PROTEIN 6"/>
    <property type="match status" value="1"/>
</dbReference>
<keyword evidence="2" id="KW-0963">Cytoplasm</keyword>